<feature type="domain" description="Fibronectin type-III" evidence="1">
    <location>
        <begin position="9"/>
        <end position="53"/>
    </location>
</feature>
<keyword evidence="2" id="KW-0176">Collagen</keyword>
<sequence>MKDAACWGAPGRLKLTVLSEDRLQMKWKEADGPVQGYKVRVRPISGESIPGPAHPRALTSCPPNTVWTNFQKAWLISSGRAEGHRRSMRCIILQM</sequence>
<reference evidence="2 3" key="1">
    <citation type="submission" date="2019-03" db="EMBL/GenBank/DDBJ databases">
        <title>First draft genome of Liparis tanakae, snailfish: a comprehensive survey of snailfish specific genes.</title>
        <authorList>
            <person name="Kim W."/>
            <person name="Song I."/>
            <person name="Jeong J.-H."/>
            <person name="Kim D."/>
            <person name="Kim S."/>
            <person name="Ryu S."/>
            <person name="Song J.Y."/>
            <person name="Lee S.K."/>
        </authorList>
    </citation>
    <scope>NUCLEOTIDE SEQUENCE [LARGE SCALE GENOMIC DNA]</scope>
    <source>
        <tissue evidence="2">Muscle</tissue>
    </source>
</reference>
<dbReference type="InterPro" id="IPR013783">
    <property type="entry name" value="Ig-like_fold"/>
</dbReference>
<dbReference type="AlphaFoldDB" id="A0A4Z2DZ27"/>
<dbReference type="Proteomes" id="UP000314294">
    <property type="component" value="Unassembled WGS sequence"/>
</dbReference>
<organism evidence="2 3">
    <name type="scientific">Liparis tanakae</name>
    <name type="common">Tanaka's snailfish</name>
    <dbReference type="NCBI Taxonomy" id="230148"/>
    <lineage>
        <taxon>Eukaryota</taxon>
        <taxon>Metazoa</taxon>
        <taxon>Chordata</taxon>
        <taxon>Craniata</taxon>
        <taxon>Vertebrata</taxon>
        <taxon>Euteleostomi</taxon>
        <taxon>Actinopterygii</taxon>
        <taxon>Neopterygii</taxon>
        <taxon>Teleostei</taxon>
        <taxon>Neoteleostei</taxon>
        <taxon>Acanthomorphata</taxon>
        <taxon>Eupercaria</taxon>
        <taxon>Perciformes</taxon>
        <taxon>Cottioidei</taxon>
        <taxon>Cottales</taxon>
        <taxon>Liparidae</taxon>
        <taxon>Liparis</taxon>
    </lineage>
</organism>
<gene>
    <name evidence="2" type="primary">COL20A1</name>
    <name evidence="2" type="ORF">EYF80_068201</name>
</gene>
<dbReference type="InterPro" id="IPR003961">
    <property type="entry name" value="FN3_dom"/>
</dbReference>
<dbReference type="GO" id="GO:0005581">
    <property type="term" value="C:collagen trimer"/>
    <property type="evidence" value="ECO:0007669"/>
    <property type="project" value="UniProtKB-KW"/>
</dbReference>
<dbReference type="EMBL" id="SRLO01026467">
    <property type="protein sequence ID" value="TNN21687.1"/>
    <property type="molecule type" value="Genomic_DNA"/>
</dbReference>
<evidence type="ECO:0000313" key="2">
    <source>
        <dbReference type="EMBL" id="TNN21687.1"/>
    </source>
</evidence>
<dbReference type="SUPFAM" id="SSF49265">
    <property type="entry name" value="Fibronectin type III"/>
    <property type="match status" value="1"/>
</dbReference>
<dbReference type="Pfam" id="PF00041">
    <property type="entry name" value="fn3"/>
    <property type="match status" value="1"/>
</dbReference>
<dbReference type="CDD" id="cd00063">
    <property type="entry name" value="FN3"/>
    <property type="match status" value="1"/>
</dbReference>
<comment type="caution">
    <text evidence="2">The sequence shown here is derived from an EMBL/GenBank/DDBJ whole genome shotgun (WGS) entry which is preliminary data.</text>
</comment>
<evidence type="ECO:0000259" key="1">
    <source>
        <dbReference type="Pfam" id="PF00041"/>
    </source>
</evidence>
<dbReference type="OrthoDB" id="18894at2759"/>
<accession>A0A4Z2DZ27</accession>
<dbReference type="InterPro" id="IPR036116">
    <property type="entry name" value="FN3_sf"/>
</dbReference>
<protein>
    <submittedName>
        <fullName evidence="2">Collagen alpha-1(XX) chain</fullName>
    </submittedName>
</protein>
<keyword evidence="3" id="KW-1185">Reference proteome</keyword>
<name>A0A4Z2DZ27_9TELE</name>
<dbReference type="Gene3D" id="2.60.40.10">
    <property type="entry name" value="Immunoglobulins"/>
    <property type="match status" value="1"/>
</dbReference>
<proteinExistence type="predicted"/>
<evidence type="ECO:0000313" key="3">
    <source>
        <dbReference type="Proteomes" id="UP000314294"/>
    </source>
</evidence>